<dbReference type="Gene3D" id="3.40.50.620">
    <property type="entry name" value="HUPs"/>
    <property type="match status" value="1"/>
</dbReference>
<reference evidence="6 7" key="1">
    <citation type="submission" date="2018-06" db="EMBL/GenBank/DDBJ databases">
        <title>Chryseolinea flavus sp. nov., a member of the phylum Bacteroidetes isolated from soil.</title>
        <authorList>
            <person name="Li Y."/>
            <person name="Wang J."/>
        </authorList>
    </citation>
    <scope>NUCLEOTIDE SEQUENCE [LARGE SCALE GENOMIC DNA]</scope>
    <source>
        <strain evidence="6 7">SDU1-6</strain>
    </source>
</reference>
<dbReference type="EC" id="6.3.5.4" evidence="2"/>
<dbReference type="OrthoDB" id="9763290at2"/>
<dbReference type="Proteomes" id="UP000251889">
    <property type="component" value="Unassembled WGS sequence"/>
</dbReference>
<dbReference type="Gene3D" id="3.60.20.10">
    <property type="entry name" value="Glutamine Phosphoribosylpyrophosphate, subunit 1, domain 1"/>
    <property type="match status" value="1"/>
</dbReference>
<gene>
    <name evidence="6" type="ORF">DQQ10_08165</name>
</gene>
<keyword evidence="7" id="KW-1185">Reference proteome</keyword>
<comment type="caution">
    <text evidence="6">The sequence shown here is derived from an EMBL/GenBank/DDBJ whole genome shotgun (WGS) entry which is preliminary data.</text>
</comment>
<dbReference type="PANTHER" id="PTHR43284">
    <property type="entry name" value="ASPARAGINE SYNTHETASE (GLUTAMINE-HYDROLYZING)"/>
    <property type="match status" value="1"/>
</dbReference>
<sequence length="591" mass="67576">MPGFVAICTSRKETSRQGVDQALASTIFSSKTSSQKLHDDAQLVIHKSFFDFMEIPKPSVTLSGVSAWIDGEIFNDHNFVERDSDFLSTLISNYERGTLSQYLAKVDGVFIVVLYDSVKEILLVITDRFGLKPSYISQQNGALMLAADLKCFTYLKHFSMKFRKELIDCFIQLEHLIGSVTWFEGVDLLKPASIYQYDIKNDRLSSAAYWTWGAIQYNSNISLDDAADQMAVLLERAIQSRSKTTSPKVQLGVSLSGGLDSRAIMASIHGKRPRAYTFGLPDSEDVIVAKLVSAKANVEHHYYDIRTDHWLERRFPSVWRTDGMENMYHFHFSHIIERIADVIDVNVNGFLGDAVFGGSYLGKKRKRFLDTRVTPEIARYYYGAHAQYADANDPYFDIQKTDPYLVYNRGRRFVNMGTEDNAKYIPQRLPFFENTIIEFAYSLPDAYRANSFVYSKALVRAYGDYFTTIRNASSGVPLSNDNVLKYTLIKKFNKVRDMVRYKLGMPVSYTDVYNWIKAPASSKVILSLLDPKHALYSQFTETNFVDKYVLPHLNRRMNYSKQIMGAITLEIWLQEIMLGKYKTSGLIEKSL</sequence>
<dbReference type="SUPFAM" id="SSF56235">
    <property type="entry name" value="N-terminal nucleophile aminohydrolases (Ntn hydrolases)"/>
    <property type="match status" value="1"/>
</dbReference>
<evidence type="ECO:0000313" key="7">
    <source>
        <dbReference type="Proteomes" id="UP000251889"/>
    </source>
</evidence>
<dbReference type="InterPro" id="IPR017932">
    <property type="entry name" value="GATase_2_dom"/>
</dbReference>
<feature type="domain" description="Asparagine synthetase" evidence="4">
    <location>
        <begin position="233"/>
        <end position="451"/>
    </location>
</feature>
<dbReference type="InterPro" id="IPR014729">
    <property type="entry name" value="Rossmann-like_a/b/a_fold"/>
</dbReference>
<organism evidence="6 7">
    <name type="scientific">Pseudochryseolinea flava</name>
    <dbReference type="NCBI Taxonomy" id="2059302"/>
    <lineage>
        <taxon>Bacteria</taxon>
        <taxon>Pseudomonadati</taxon>
        <taxon>Bacteroidota</taxon>
        <taxon>Cytophagia</taxon>
        <taxon>Cytophagales</taxon>
        <taxon>Fulvivirgaceae</taxon>
        <taxon>Pseudochryseolinea</taxon>
    </lineage>
</organism>
<dbReference type="EMBL" id="QMFY01000003">
    <property type="protein sequence ID" value="RAW01621.1"/>
    <property type="molecule type" value="Genomic_DNA"/>
</dbReference>
<evidence type="ECO:0000256" key="2">
    <source>
        <dbReference type="ARBA" id="ARBA00012737"/>
    </source>
</evidence>
<name>A0A364Y5I5_9BACT</name>
<dbReference type="InterPro" id="IPR029055">
    <property type="entry name" value="Ntn_hydrolases_N"/>
</dbReference>
<comment type="pathway">
    <text evidence="1">Amino-acid biosynthesis; L-asparagine biosynthesis; L-asparagine from L-aspartate (L-Gln route): step 1/1.</text>
</comment>
<dbReference type="InterPro" id="IPR001962">
    <property type="entry name" value="Asn_synthase"/>
</dbReference>
<feature type="domain" description="Glutamine amidotransferase type-2" evidence="5">
    <location>
        <begin position="88"/>
        <end position="152"/>
    </location>
</feature>
<dbReference type="SUPFAM" id="SSF52402">
    <property type="entry name" value="Adenine nucleotide alpha hydrolases-like"/>
    <property type="match status" value="1"/>
</dbReference>
<dbReference type="Pfam" id="PF00733">
    <property type="entry name" value="Asn_synthase"/>
    <property type="match status" value="1"/>
</dbReference>
<dbReference type="InterPro" id="IPR051786">
    <property type="entry name" value="ASN_synthetase/amidase"/>
</dbReference>
<dbReference type="RefSeq" id="WP_112746361.1">
    <property type="nucleotide sequence ID" value="NZ_QMFY01000003.1"/>
</dbReference>
<dbReference type="AlphaFoldDB" id="A0A364Y5I5"/>
<evidence type="ECO:0000313" key="6">
    <source>
        <dbReference type="EMBL" id="RAW01621.1"/>
    </source>
</evidence>
<comment type="catalytic activity">
    <reaction evidence="3">
        <text>L-aspartate + L-glutamine + ATP + H2O = L-asparagine + L-glutamate + AMP + diphosphate + H(+)</text>
        <dbReference type="Rhea" id="RHEA:12228"/>
        <dbReference type="ChEBI" id="CHEBI:15377"/>
        <dbReference type="ChEBI" id="CHEBI:15378"/>
        <dbReference type="ChEBI" id="CHEBI:29985"/>
        <dbReference type="ChEBI" id="CHEBI:29991"/>
        <dbReference type="ChEBI" id="CHEBI:30616"/>
        <dbReference type="ChEBI" id="CHEBI:33019"/>
        <dbReference type="ChEBI" id="CHEBI:58048"/>
        <dbReference type="ChEBI" id="CHEBI:58359"/>
        <dbReference type="ChEBI" id="CHEBI:456215"/>
        <dbReference type="EC" id="6.3.5.4"/>
    </reaction>
</comment>
<dbReference type="PANTHER" id="PTHR43284:SF1">
    <property type="entry name" value="ASPARAGINE SYNTHETASE"/>
    <property type="match status" value="1"/>
</dbReference>
<evidence type="ECO:0000256" key="1">
    <source>
        <dbReference type="ARBA" id="ARBA00005187"/>
    </source>
</evidence>
<evidence type="ECO:0000259" key="4">
    <source>
        <dbReference type="Pfam" id="PF00733"/>
    </source>
</evidence>
<evidence type="ECO:0000256" key="3">
    <source>
        <dbReference type="ARBA" id="ARBA00048741"/>
    </source>
</evidence>
<accession>A0A364Y5I5</accession>
<evidence type="ECO:0000259" key="5">
    <source>
        <dbReference type="Pfam" id="PF13537"/>
    </source>
</evidence>
<dbReference type="Pfam" id="PF13537">
    <property type="entry name" value="GATase_7"/>
    <property type="match status" value="1"/>
</dbReference>
<dbReference type="GO" id="GO:0006529">
    <property type="term" value="P:asparagine biosynthetic process"/>
    <property type="evidence" value="ECO:0007669"/>
    <property type="project" value="InterPro"/>
</dbReference>
<dbReference type="GO" id="GO:0004066">
    <property type="term" value="F:asparagine synthase (glutamine-hydrolyzing) activity"/>
    <property type="evidence" value="ECO:0007669"/>
    <property type="project" value="UniProtKB-EC"/>
</dbReference>
<proteinExistence type="predicted"/>
<protein>
    <recommendedName>
        <fullName evidence="2">asparagine synthase (glutamine-hydrolyzing)</fullName>
        <ecNumber evidence="2">6.3.5.4</ecNumber>
    </recommendedName>
</protein>